<organism evidence="1 2">
    <name type="scientific">Botryotinia fuckeliana (strain T4)</name>
    <name type="common">Noble rot fungus</name>
    <name type="synonym">Botrytis cinerea</name>
    <dbReference type="NCBI Taxonomy" id="999810"/>
    <lineage>
        <taxon>Eukaryota</taxon>
        <taxon>Fungi</taxon>
        <taxon>Dikarya</taxon>
        <taxon>Ascomycota</taxon>
        <taxon>Pezizomycotina</taxon>
        <taxon>Leotiomycetes</taxon>
        <taxon>Helotiales</taxon>
        <taxon>Sclerotiniaceae</taxon>
        <taxon>Botrytis</taxon>
    </lineage>
</organism>
<sequence>MRFRSMPSRPEFGPKITIPSNQELFWNTRLIPHIIQLTITKRAMQYLVFKDVTFPSSNRFEARRLEFRSSSSSSQRTSRFYRDGFFLCDTLIWQG</sequence>
<dbReference type="AlphaFoldDB" id="G2YK14"/>
<protein>
    <submittedName>
        <fullName evidence="1">Uncharacterized protein</fullName>
    </submittedName>
</protein>
<gene>
    <name evidence="1" type="ORF">BofuT4_uP083650.1</name>
</gene>
<dbReference type="EMBL" id="FQ790339">
    <property type="protein sequence ID" value="CCD35043.1"/>
    <property type="molecule type" value="Genomic_DNA"/>
</dbReference>
<accession>G2YK14</accession>
<evidence type="ECO:0000313" key="1">
    <source>
        <dbReference type="EMBL" id="CCD35043.1"/>
    </source>
</evidence>
<reference evidence="2" key="1">
    <citation type="journal article" date="2011" name="PLoS Genet.">
        <title>Genomic analysis of the necrotrophic fungal pathogens Sclerotinia sclerotiorum and Botrytis cinerea.</title>
        <authorList>
            <person name="Amselem J."/>
            <person name="Cuomo C.A."/>
            <person name="van Kan J.A."/>
            <person name="Viaud M."/>
            <person name="Benito E.P."/>
            <person name="Couloux A."/>
            <person name="Coutinho P.M."/>
            <person name="de Vries R.P."/>
            <person name="Dyer P.S."/>
            <person name="Fillinger S."/>
            <person name="Fournier E."/>
            <person name="Gout L."/>
            <person name="Hahn M."/>
            <person name="Kohn L."/>
            <person name="Lapalu N."/>
            <person name="Plummer K.M."/>
            <person name="Pradier J.M."/>
            <person name="Quevillon E."/>
            <person name="Sharon A."/>
            <person name="Simon A."/>
            <person name="ten Have A."/>
            <person name="Tudzynski B."/>
            <person name="Tudzynski P."/>
            <person name="Wincker P."/>
            <person name="Andrew M."/>
            <person name="Anthouard V."/>
            <person name="Beever R.E."/>
            <person name="Beffa R."/>
            <person name="Benoit I."/>
            <person name="Bouzid O."/>
            <person name="Brault B."/>
            <person name="Chen Z."/>
            <person name="Choquer M."/>
            <person name="Collemare J."/>
            <person name="Cotton P."/>
            <person name="Danchin E.G."/>
            <person name="Da Silva C."/>
            <person name="Gautier A."/>
            <person name="Giraud C."/>
            <person name="Giraud T."/>
            <person name="Gonzalez C."/>
            <person name="Grossetete S."/>
            <person name="Guldener U."/>
            <person name="Henrissat B."/>
            <person name="Howlett B.J."/>
            <person name="Kodira C."/>
            <person name="Kretschmer M."/>
            <person name="Lappartient A."/>
            <person name="Leroch M."/>
            <person name="Levis C."/>
            <person name="Mauceli E."/>
            <person name="Neuveglise C."/>
            <person name="Oeser B."/>
            <person name="Pearson M."/>
            <person name="Poulain J."/>
            <person name="Poussereau N."/>
            <person name="Quesneville H."/>
            <person name="Rascle C."/>
            <person name="Schumacher J."/>
            <person name="Segurens B."/>
            <person name="Sexton A."/>
            <person name="Silva E."/>
            <person name="Sirven C."/>
            <person name="Soanes D.M."/>
            <person name="Talbot N.J."/>
            <person name="Templeton M."/>
            <person name="Yandava C."/>
            <person name="Yarden O."/>
            <person name="Zeng Q."/>
            <person name="Rollins J.A."/>
            <person name="Lebrun M.H."/>
            <person name="Dickman M."/>
        </authorList>
    </citation>
    <scope>NUCLEOTIDE SEQUENCE [LARGE SCALE GENOMIC DNA]</scope>
    <source>
        <strain evidence="2">T4</strain>
    </source>
</reference>
<evidence type="ECO:0000313" key="2">
    <source>
        <dbReference type="Proteomes" id="UP000008177"/>
    </source>
</evidence>
<dbReference type="HOGENOM" id="CLU_2372544_0_0_1"/>
<name>G2YK14_BOTF4</name>
<dbReference type="InParanoid" id="G2YK14"/>
<dbReference type="Proteomes" id="UP000008177">
    <property type="component" value="Unplaced contigs"/>
</dbReference>
<proteinExistence type="predicted"/>